<evidence type="ECO:0008006" key="3">
    <source>
        <dbReference type="Google" id="ProtNLM"/>
    </source>
</evidence>
<organism evidence="1 2">
    <name type="scientific">Dryococelus australis</name>
    <dbReference type="NCBI Taxonomy" id="614101"/>
    <lineage>
        <taxon>Eukaryota</taxon>
        <taxon>Metazoa</taxon>
        <taxon>Ecdysozoa</taxon>
        <taxon>Arthropoda</taxon>
        <taxon>Hexapoda</taxon>
        <taxon>Insecta</taxon>
        <taxon>Pterygota</taxon>
        <taxon>Neoptera</taxon>
        <taxon>Polyneoptera</taxon>
        <taxon>Phasmatodea</taxon>
        <taxon>Verophasmatodea</taxon>
        <taxon>Anareolatae</taxon>
        <taxon>Phasmatidae</taxon>
        <taxon>Eurycanthinae</taxon>
        <taxon>Dryococelus</taxon>
    </lineage>
</organism>
<proteinExistence type="predicted"/>
<accession>A0ABQ9HBP2</accession>
<name>A0ABQ9HBP2_9NEOP</name>
<sequence>MWCTTGNSGTKSSNTIMMPSVVQFCFWREKVQILEAVLDKFDAYFLPRRNLTYERQREGQTLDTYFEKLRKKSETCERGAMRDDLIKDSIAWDIRDNALKERLLREHNITLIQTIDTCRAAEVMDKQLEMFQEEAAVVQEVVTCSNVRLRNSALQNNDTTRLRTDQ</sequence>
<keyword evidence="2" id="KW-1185">Reference proteome</keyword>
<evidence type="ECO:0000313" key="1">
    <source>
        <dbReference type="EMBL" id="KAJ8881680.1"/>
    </source>
</evidence>
<gene>
    <name evidence="1" type="ORF">PR048_018166</name>
</gene>
<comment type="caution">
    <text evidence="1">The sequence shown here is derived from an EMBL/GenBank/DDBJ whole genome shotgun (WGS) entry which is preliminary data.</text>
</comment>
<dbReference type="EMBL" id="JARBHB010000006">
    <property type="protein sequence ID" value="KAJ8881680.1"/>
    <property type="molecule type" value="Genomic_DNA"/>
</dbReference>
<dbReference type="Proteomes" id="UP001159363">
    <property type="component" value="Chromosome 5"/>
</dbReference>
<protein>
    <recommendedName>
        <fullName evidence="3">Retrotransposon gag domain-containing protein</fullName>
    </recommendedName>
</protein>
<evidence type="ECO:0000313" key="2">
    <source>
        <dbReference type="Proteomes" id="UP001159363"/>
    </source>
</evidence>
<reference evidence="1 2" key="1">
    <citation type="submission" date="2023-02" db="EMBL/GenBank/DDBJ databases">
        <title>LHISI_Scaffold_Assembly.</title>
        <authorList>
            <person name="Stuart O.P."/>
            <person name="Cleave R."/>
            <person name="Magrath M.J.L."/>
            <person name="Mikheyev A.S."/>
        </authorList>
    </citation>
    <scope>NUCLEOTIDE SEQUENCE [LARGE SCALE GENOMIC DNA]</scope>
    <source>
        <strain evidence="1">Daus_M_001</strain>
        <tissue evidence="1">Leg muscle</tissue>
    </source>
</reference>